<evidence type="ECO:0000256" key="2">
    <source>
        <dbReference type="RuleBase" id="RU004003"/>
    </source>
</evidence>
<dbReference type="InterPro" id="IPR005644">
    <property type="entry name" value="NolW-like"/>
</dbReference>
<gene>
    <name evidence="7" type="ORF">SAMN05216605_111199</name>
</gene>
<dbReference type="EMBL" id="FNCO01000011">
    <property type="protein sequence ID" value="SDI23753.1"/>
    <property type="molecule type" value="Genomic_DNA"/>
</dbReference>
<organism evidence="7 8">
    <name type="scientific">Pseudomonas abietaniphila</name>
    <dbReference type="NCBI Taxonomy" id="89065"/>
    <lineage>
        <taxon>Bacteria</taxon>
        <taxon>Pseudomonadati</taxon>
        <taxon>Pseudomonadota</taxon>
        <taxon>Gammaproteobacteria</taxon>
        <taxon>Pseudomonadales</taxon>
        <taxon>Pseudomonadaceae</taxon>
        <taxon>Pseudomonas</taxon>
    </lineage>
</organism>
<feature type="domain" description="Type II/III secretion system secretin-like" evidence="5">
    <location>
        <begin position="134"/>
        <end position="237"/>
    </location>
</feature>
<sequence length="262" mass="28435">MSLRTLLASMLLACSFTAVAATEVIPLNYRTSDDLMPTVKSFLGDEGSVNAYGNKLIVNAEPSKINELRDLLSQLDTAPKRLLISVDTSDNTVQNDQGYSVNGTVRSQNGRVSANSQTRIINYGTASRDGGVQQVQANEGTPALIQVGQSIPITDVQTDSYGYAQSNTQYRNVTRGFYVTASVTGDIVHLNISTNNDRMSQQRADAIKVQSTDTQVSGRLGEWITLAGVSDQSRADEQGVARRYSTQGRDDMTLRVKVDSLD</sequence>
<dbReference type="Pfam" id="PF00263">
    <property type="entry name" value="Secretin"/>
    <property type="match status" value="1"/>
</dbReference>
<accession>A0A1G8IY46</accession>
<protein>
    <submittedName>
        <fullName evidence="7">Type II and III secretion system protein</fullName>
    </submittedName>
</protein>
<comment type="similarity">
    <text evidence="2">Belongs to the bacterial secretin family.</text>
</comment>
<evidence type="ECO:0000259" key="6">
    <source>
        <dbReference type="Pfam" id="PF03958"/>
    </source>
</evidence>
<feature type="domain" description="NolW-like" evidence="6">
    <location>
        <begin position="22"/>
        <end position="80"/>
    </location>
</feature>
<proteinExistence type="inferred from homology"/>
<dbReference type="GO" id="GO:0009306">
    <property type="term" value="P:protein secretion"/>
    <property type="evidence" value="ECO:0007669"/>
    <property type="project" value="InterPro"/>
</dbReference>
<evidence type="ECO:0000256" key="1">
    <source>
        <dbReference type="ARBA" id="ARBA00022729"/>
    </source>
</evidence>
<evidence type="ECO:0000256" key="3">
    <source>
        <dbReference type="RuleBase" id="RU004004"/>
    </source>
</evidence>
<keyword evidence="3" id="KW-0813">Transport</keyword>
<keyword evidence="8" id="KW-1185">Reference proteome</keyword>
<evidence type="ECO:0000259" key="5">
    <source>
        <dbReference type="Pfam" id="PF00263"/>
    </source>
</evidence>
<feature type="signal peptide" evidence="4">
    <location>
        <begin position="1"/>
        <end position="20"/>
    </location>
</feature>
<keyword evidence="1 4" id="KW-0732">Signal</keyword>
<dbReference type="Proteomes" id="UP000182894">
    <property type="component" value="Unassembled WGS sequence"/>
</dbReference>
<evidence type="ECO:0000313" key="7">
    <source>
        <dbReference type="EMBL" id="SDI23753.1"/>
    </source>
</evidence>
<feature type="chain" id="PRO_5010172324" evidence="4">
    <location>
        <begin position="21"/>
        <end position="262"/>
    </location>
</feature>
<dbReference type="STRING" id="89065.SAMN05216605_111199"/>
<dbReference type="InterPro" id="IPR004846">
    <property type="entry name" value="T2SS/T3SS_dom"/>
</dbReference>
<dbReference type="Pfam" id="PF03958">
    <property type="entry name" value="Secretin_N"/>
    <property type="match status" value="1"/>
</dbReference>
<dbReference type="RefSeq" id="WP_074755320.1">
    <property type="nucleotide sequence ID" value="NZ_FNCO01000011.1"/>
</dbReference>
<reference evidence="8" key="1">
    <citation type="submission" date="2016-10" db="EMBL/GenBank/DDBJ databases">
        <authorList>
            <person name="Varghese N."/>
            <person name="Submissions S."/>
        </authorList>
    </citation>
    <scope>NUCLEOTIDE SEQUENCE [LARGE SCALE GENOMIC DNA]</scope>
    <source>
        <strain evidence="8">ATCC 700689</strain>
    </source>
</reference>
<dbReference type="AlphaFoldDB" id="A0A1G8IY46"/>
<evidence type="ECO:0000313" key="8">
    <source>
        <dbReference type="Proteomes" id="UP000182894"/>
    </source>
</evidence>
<comment type="subcellular location">
    <subcellularLocation>
        <location evidence="3">Cell outer membrane</location>
    </subcellularLocation>
</comment>
<dbReference type="InterPro" id="IPR038591">
    <property type="entry name" value="NolW-like_sf"/>
</dbReference>
<name>A0A1G8IY46_9PSED</name>
<evidence type="ECO:0000256" key="4">
    <source>
        <dbReference type="SAM" id="SignalP"/>
    </source>
</evidence>
<dbReference type="GO" id="GO:0009279">
    <property type="term" value="C:cell outer membrane"/>
    <property type="evidence" value="ECO:0007669"/>
    <property type="project" value="UniProtKB-SubCell"/>
</dbReference>
<dbReference type="OrthoDB" id="5608150at2"/>
<dbReference type="Gene3D" id="3.30.1370.120">
    <property type="match status" value="1"/>
</dbReference>